<evidence type="ECO:0000256" key="1">
    <source>
        <dbReference type="ARBA" id="ARBA00022737"/>
    </source>
</evidence>
<evidence type="ECO:0000259" key="3">
    <source>
        <dbReference type="Pfam" id="PF13251"/>
    </source>
</evidence>
<evidence type="ECO:0000313" key="4">
    <source>
        <dbReference type="EMBL" id="KAH6829349.1"/>
    </source>
</evidence>
<evidence type="ECO:0000256" key="2">
    <source>
        <dbReference type="SAM" id="MobiDB-lite"/>
    </source>
</evidence>
<dbReference type="Pfam" id="PF13251">
    <property type="entry name" value="DUF4042"/>
    <property type="match status" value="1"/>
</dbReference>
<name>A0AAD4J8Y4_PERFH</name>
<dbReference type="EMBL" id="SDAM02000109">
    <property type="protein sequence ID" value="KAH6829349.1"/>
    <property type="molecule type" value="Genomic_DNA"/>
</dbReference>
<comment type="caution">
    <text evidence="4">The sequence shown here is derived from an EMBL/GenBank/DDBJ whole genome shotgun (WGS) entry which is preliminary data.</text>
</comment>
<sequence length="1149" mass="127775">MVRSWRTAFLTLRDEILASPPRATVARLLNQLILSQSDSLIAAAPQLPPHELTSDLMLLLELARNLENEEDIQTFIQLSQLIHGIIRSSFLEMNSTQWALALDSFKRILQIFLRKANTERAFIGNVVVVKFTKQCLESLRLLFNPKHAAAASLSENGQLLHFVLEVIEYFQGDLKHSTYFVDNYSVSGGVCEVLTTAFAMIGEVYSRVGASLPVEIWKSTIEALRKVMDILASKSLLLEDNTVAMFYIELLHCLHLVLEEHRGYLADHVAGFVVALRIFFRYGLVNKPSIMNQATNSMKGVVSTSQNIPFEVSNQLKSGPYRPPHLRKKVAGNQQHKDEKHDFISSDSECSDNDGSVMDNSKVYLAKARVAAIICVQDLCRADPKLFTAQWTMLLPSNDVLQHRKHDSTLMSCLLSDPALKVRVAAASAIMAMLDGPASISLQVAEFKEHSKHGSFTTLSSSLGHILMQLHSGTLYLIKHETSSRLLALSFKILMLLIASTPYSRMPAELLSRVISSVQSSIEGGFPFHNDRNSLLAAAIICLTRALSVSASTGVNNMLLGEISTGCLEGQGSGVLYTLFRYSEQLSTPSISLEALQALKALSHNYPNVMTLCWEQISSIIYGVLSLCPDESARLWRGNVEQTVALTKERVMTAAVKVLDECLRAISGFKGTEDLSNDKSIDSPFTSDYVKTKAISSAPSYTLESPDSTNDDSKTCMLASERWLEATIKHMPLIINHSSAMVRAASVTCFAGMTSSVFFSLPKDKQDYIISCSINAALNDEVPSVRSAACRAIGVIACFPQIYRSTEILEKFIHAAERNTHDPLVSVRITASWALANICDSLSHFLDAFHAGRGSTESMNCSEFTSLLVDSALRLARDNDKVKANAVRGLGNLARSIRFTKKLPVRGDPLDSMHSKIEYRDEDHMKERSQSFQTSSESFDWLEQMVQAFLSCVTTGNVKVQWNVCHALSNLFLNKSLKLQDMDWASSVFSILLLLLRDSSNFKIRIQAAAALAVPETINDYGKSYYDVVKSVEHVVESFKSDQISEPSNFKYWIALEKQLTSTMLHLLGLASRCDQQVMQDLLTKKASFLEVWIEELCSSLEAENVSVDQKKKRDVIFRTIQSLIEVYESSNHHIIAQRFDRLASSLLL</sequence>
<dbReference type="Pfam" id="PF02985">
    <property type="entry name" value="HEAT"/>
    <property type="match status" value="1"/>
</dbReference>
<evidence type="ECO:0000313" key="5">
    <source>
        <dbReference type="Proteomes" id="UP001190926"/>
    </source>
</evidence>
<dbReference type="AlphaFoldDB" id="A0AAD4J8Y4"/>
<proteinExistence type="predicted"/>
<dbReference type="Gene3D" id="1.25.10.10">
    <property type="entry name" value="Leucine-rich Repeat Variant"/>
    <property type="match status" value="2"/>
</dbReference>
<dbReference type="InterPro" id="IPR011989">
    <property type="entry name" value="ARM-like"/>
</dbReference>
<accession>A0AAD4J8Y4</accession>
<feature type="region of interest" description="Disordered" evidence="2">
    <location>
        <begin position="331"/>
        <end position="354"/>
    </location>
</feature>
<organism evidence="4 5">
    <name type="scientific">Perilla frutescens var. hirtella</name>
    <name type="common">Perilla citriodora</name>
    <name type="synonym">Perilla setoyensis</name>
    <dbReference type="NCBI Taxonomy" id="608512"/>
    <lineage>
        <taxon>Eukaryota</taxon>
        <taxon>Viridiplantae</taxon>
        <taxon>Streptophyta</taxon>
        <taxon>Embryophyta</taxon>
        <taxon>Tracheophyta</taxon>
        <taxon>Spermatophyta</taxon>
        <taxon>Magnoliopsida</taxon>
        <taxon>eudicotyledons</taxon>
        <taxon>Gunneridae</taxon>
        <taxon>Pentapetalae</taxon>
        <taxon>asterids</taxon>
        <taxon>lamiids</taxon>
        <taxon>Lamiales</taxon>
        <taxon>Lamiaceae</taxon>
        <taxon>Nepetoideae</taxon>
        <taxon>Elsholtzieae</taxon>
        <taxon>Perilla</taxon>
    </lineage>
</organism>
<keyword evidence="5" id="KW-1185">Reference proteome</keyword>
<dbReference type="Proteomes" id="UP001190926">
    <property type="component" value="Unassembled WGS sequence"/>
</dbReference>
<dbReference type="InterPro" id="IPR000357">
    <property type="entry name" value="HEAT"/>
</dbReference>
<reference evidence="4 5" key="1">
    <citation type="journal article" date="2021" name="Nat. Commun.">
        <title>Incipient diploidization of the medicinal plant Perilla within 10,000 years.</title>
        <authorList>
            <person name="Zhang Y."/>
            <person name="Shen Q."/>
            <person name="Leng L."/>
            <person name="Zhang D."/>
            <person name="Chen S."/>
            <person name="Shi Y."/>
            <person name="Ning Z."/>
            <person name="Chen S."/>
        </authorList>
    </citation>
    <scope>NUCLEOTIDE SEQUENCE [LARGE SCALE GENOMIC DNA]</scope>
    <source>
        <strain evidence="5">cv. PC099</strain>
    </source>
</reference>
<dbReference type="InterPro" id="IPR016024">
    <property type="entry name" value="ARM-type_fold"/>
</dbReference>
<dbReference type="PANTHER" id="PTHR13366">
    <property type="entry name" value="MALARIA ANTIGEN-RELATED"/>
    <property type="match status" value="1"/>
</dbReference>
<feature type="domain" description="DUF4042" evidence="3">
    <location>
        <begin position="367"/>
        <end position="549"/>
    </location>
</feature>
<dbReference type="InterPro" id="IPR052107">
    <property type="entry name" value="HEAT6"/>
</dbReference>
<dbReference type="SUPFAM" id="SSF48371">
    <property type="entry name" value="ARM repeat"/>
    <property type="match status" value="1"/>
</dbReference>
<feature type="compositionally biased region" description="Basic and acidic residues" evidence="2">
    <location>
        <begin position="335"/>
        <end position="344"/>
    </location>
</feature>
<dbReference type="PANTHER" id="PTHR13366:SF0">
    <property type="entry name" value="HEAT REPEAT-CONTAINING PROTEIN 6"/>
    <property type="match status" value="1"/>
</dbReference>
<protein>
    <recommendedName>
        <fullName evidence="3">DUF4042 domain-containing protein</fullName>
    </recommendedName>
</protein>
<dbReference type="InterPro" id="IPR025283">
    <property type="entry name" value="DUF4042"/>
</dbReference>
<keyword evidence="1" id="KW-0677">Repeat</keyword>
<gene>
    <name evidence="4" type="ORF">C2S53_011573</name>
</gene>